<feature type="domain" description="CBS" evidence="4">
    <location>
        <begin position="7"/>
        <end position="64"/>
    </location>
</feature>
<dbReference type="Gene3D" id="3.10.580.10">
    <property type="entry name" value="CBS-domain"/>
    <property type="match status" value="1"/>
</dbReference>
<gene>
    <name evidence="5" type="ORF">H7C18_00785</name>
</gene>
<proteinExistence type="predicted"/>
<dbReference type="EMBL" id="JACJVO010000001">
    <property type="protein sequence ID" value="MBB6729430.1"/>
    <property type="molecule type" value="Genomic_DNA"/>
</dbReference>
<dbReference type="PROSITE" id="PS51371">
    <property type="entry name" value="CBS"/>
    <property type="match status" value="2"/>
</dbReference>
<keyword evidence="1" id="KW-0677">Repeat</keyword>
<sequence>MKVGEVMTRSIHSVSSGRSVLRASELMERHRIGSLLVIDSGELVGIITSRDVRSTHPNRIVADAMTTDPIGVPADTFLWDALGVMEKHGIERLIVHADGAVPPGIVTRETLVSRLAEWMDSMTGLYKAPYIESIARDLLDRGEPFHFLFIDLNDFGRINKQYGHPVGDDLIRGFAAKLKSVFDESDFLCRYAGDEFAVLTRRADSFVREAIGTLAAGFSAGPADITASVGWLDVGREPQPAHLSFRELLRRASLMSTEAKPTGA</sequence>
<dbReference type="PANTHER" id="PTHR48108">
    <property type="entry name" value="CBS DOMAIN-CONTAINING PROTEIN CBSX2, CHLOROPLASTIC"/>
    <property type="match status" value="1"/>
</dbReference>
<keyword evidence="2" id="KW-0129">CBS domain</keyword>
<feature type="domain" description="CBS" evidence="4">
    <location>
        <begin position="65"/>
        <end position="121"/>
    </location>
</feature>
<dbReference type="SMART" id="SM00116">
    <property type="entry name" value="CBS"/>
    <property type="match status" value="2"/>
</dbReference>
<feature type="domain" description="GGDEF" evidence="3">
    <location>
        <begin position="143"/>
        <end position="264"/>
    </location>
</feature>
<dbReference type="CDD" id="cd01949">
    <property type="entry name" value="GGDEF"/>
    <property type="match status" value="1"/>
</dbReference>
<dbReference type="InterPro" id="IPR046342">
    <property type="entry name" value="CBS_dom_sf"/>
</dbReference>
<dbReference type="InterPro" id="IPR043128">
    <property type="entry name" value="Rev_trsase/Diguanyl_cyclase"/>
</dbReference>
<dbReference type="InterPro" id="IPR029787">
    <property type="entry name" value="Nucleotide_cyclase"/>
</dbReference>
<evidence type="ECO:0000256" key="1">
    <source>
        <dbReference type="ARBA" id="ARBA00022737"/>
    </source>
</evidence>
<dbReference type="NCBIfam" id="TIGR00254">
    <property type="entry name" value="GGDEF"/>
    <property type="match status" value="1"/>
</dbReference>
<reference evidence="5 6" key="1">
    <citation type="submission" date="2020-08" db="EMBL/GenBank/DDBJ databases">
        <title>Cohnella phylogeny.</title>
        <authorList>
            <person name="Dunlap C."/>
        </authorList>
    </citation>
    <scope>NUCLEOTIDE SEQUENCE [LARGE SCALE GENOMIC DNA]</scope>
    <source>
        <strain evidence="5 6">CBP 2801</strain>
    </source>
</reference>
<dbReference type="InterPro" id="IPR000160">
    <property type="entry name" value="GGDEF_dom"/>
</dbReference>
<evidence type="ECO:0000259" key="4">
    <source>
        <dbReference type="PROSITE" id="PS51371"/>
    </source>
</evidence>
<protein>
    <submittedName>
        <fullName evidence="5">Diguanylate cyclase</fullName>
    </submittedName>
</protein>
<name>A0A7X0VTJ2_9BACL</name>
<dbReference type="Pfam" id="PF00990">
    <property type="entry name" value="GGDEF"/>
    <property type="match status" value="1"/>
</dbReference>
<evidence type="ECO:0000256" key="2">
    <source>
        <dbReference type="PROSITE-ProRule" id="PRU00703"/>
    </source>
</evidence>
<dbReference type="RefSeq" id="WP_185127097.1">
    <property type="nucleotide sequence ID" value="NZ_JACJVO010000001.1"/>
</dbReference>
<accession>A0A7X0VTJ2</accession>
<dbReference type="InterPro" id="IPR000644">
    <property type="entry name" value="CBS_dom"/>
</dbReference>
<evidence type="ECO:0000313" key="6">
    <source>
        <dbReference type="Proteomes" id="UP000564644"/>
    </source>
</evidence>
<dbReference type="PROSITE" id="PS50887">
    <property type="entry name" value="GGDEF"/>
    <property type="match status" value="1"/>
</dbReference>
<dbReference type="Gene3D" id="3.30.70.270">
    <property type="match status" value="1"/>
</dbReference>
<dbReference type="InterPro" id="IPR051462">
    <property type="entry name" value="CBS_domain-containing"/>
</dbReference>
<evidence type="ECO:0000313" key="5">
    <source>
        <dbReference type="EMBL" id="MBB6729430.1"/>
    </source>
</evidence>
<dbReference type="AlphaFoldDB" id="A0A7X0VTJ2"/>
<dbReference type="SUPFAM" id="SSF54631">
    <property type="entry name" value="CBS-domain pair"/>
    <property type="match status" value="1"/>
</dbReference>
<dbReference type="SUPFAM" id="SSF55073">
    <property type="entry name" value="Nucleotide cyclase"/>
    <property type="match status" value="1"/>
</dbReference>
<dbReference type="PANTHER" id="PTHR48108:SF26">
    <property type="entry name" value="CBS DOMAIN-CONTAINING PROTEIN DDB_G0289609"/>
    <property type="match status" value="1"/>
</dbReference>
<dbReference type="SMART" id="SM00267">
    <property type="entry name" value="GGDEF"/>
    <property type="match status" value="1"/>
</dbReference>
<dbReference type="Proteomes" id="UP000564644">
    <property type="component" value="Unassembled WGS sequence"/>
</dbReference>
<dbReference type="Pfam" id="PF00571">
    <property type="entry name" value="CBS"/>
    <property type="match status" value="2"/>
</dbReference>
<comment type="caution">
    <text evidence="5">The sequence shown here is derived from an EMBL/GenBank/DDBJ whole genome shotgun (WGS) entry which is preliminary data.</text>
</comment>
<keyword evidence="6" id="KW-1185">Reference proteome</keyword>
<organism evidence="5 6">
    <name type="scientific">Cohnella zeiphila</name>
    <dbReference type="NCBI Taxonomy" id="2761120"/>
    <lineage>
        <taxon>Bacteria</taxon>
        <taxon>Bacillati</taxon>
        <taxon>Bacillota</taxon>
        <taxon>Bacilli</taxon>
        <taxon>Bacillales</taxon>
        <taxon>Paenibacillaceae</taxon>
        <taxon>Cohnella</taxon>
    </lineage>
</organism>
<evidence type="ECO:0000259" key="3">
    <source>
        <dbReference type="PROSITE" id="PS50887"/>
    </source>
</evidence>